<keyword evidence="1" id="KW-0812">Transmembrane</keyword>
<evidence type="ECO:0000256" key="1">
    <source>
        <dbReference type="SAM" id="Phobius"/>
    </source>
</evidence>
<keyword evidence="2" id="KW-0255">Endonuclease</keyword>
<gene>
    <name evidence="2" type="ORF">SAMN04488115_11030</name>
</gene>
<dbReference type="GO" id="GO:0004519">
    <property type="term" value="F:endonuclease activity"/>
    <property type="evidence" value="ECO:0007669"/>
    <property type="project" value="UniProtKB-KW"/>
</dbReference>
<feature type="transmembrane region" description="Helical" evidence="1">
    <location>
        <begin position="74"/>
        <end position="96"/>
    </location>
</feature>
<keyword evidence="2" id="KW-0378">Hydrolase</keyword>
<reference evidence="2 3" key="1">
    <citation type="submission" date="2016-10" db="EMBL/GenBank/DDBJ databases">
        <authorList>
            <person name="de Groot N.N."/>
        </authorList>
    </citation>
    <scope>NUCLEOTIDE SEQUENCE [LARGE SCALE GENOMIC DNA]</scope>
    <source>
        <strain evidence="2 3">DSM 26656</strain>
    </source>
</reference>
<dbReference type="AlphaFoldDB" id="A0A1H6CEV9"/>
<evidence type="ECO:0000313" key="3">
    <source>
        <dbReference type="Proteomes" id="UP000236743"/>
    </source>
</evidence>
<keyword evidence="3" id="KW-1185">Reference proteome</keyword>
<sequence>MLYLASQFLWFLVAAFVLGFVMGWVSHEGGKHEGGKARLWGGVTVWVAVLWACGAVLTWFQFLNGVPATWVETALLFAAVYFAGCVLASLICSALAPAFEPATAEAIASPIPVAAPVLATEQPLAATPPAVEGEADIPGQRPAGLAAARDGKADDLKLIKGIGRQNEGRLHGLGIWHFEQVAAWTPENVEWVGSYLAFPGRIEREAWIDQARALAAGTETEFAARAKAGLVASSRDDGSLGRGNVATLSGDSFEGERPNNTLIEARGGKPDDLTLIKGVGPAIAGDLNRLGIWHFTQIATLRDTEIRYISAYVGFPGRGIAENWREDADILANGGETAHSRAVKAGRKKPGN</sequence>
<dbReference type="EMBL" id="FNUY01000010">
    <property type="protein sequence ID" value="SEG71494.1"/>
    <property type="molecule type" value="Genomic_DNA"/>
</dbReference>
<name>A0A1H6CEV9_9HYPH</name>
<dbReference type="RefSeq" id="WP_244595709.1">
    <property type="nucleotide sequence ID" value="NZ_FNUY01000010.1"/>
</dbReference>
<feature type="transmembrane region" description="Helical" evidence="1">
    <location>
        <begin position="37"/>
        <end position="62"/>
    </location>
</feature>
<keyword evidence="1" id="KW-1133">Transmembrane helix</keyword>
<evidence type="ECO:0000313" key="2">
    <source>
        <dbReference type="EMBL" id="SEG71494.1"/>
    </source>
</evidence>
<feature type="transmembrane region" description="Helical" evidence="1">
    <location>
        <begin position="6"/>
        <end position="25"/>
    </location>
</feature>
<keyword evidence="1" id="KW-0472">Membrane</keyword>
<dbReference type="Proteomes" id="UP000236743">
    <property type="component" value="Unassembled WGS sequence"/>
</dbReference>
<keyword evidence="2" id="KW-0540">Nuclease</keyword>
<proteinExistence type="predicted"/>
<protein>
    <submittedName>
        <fullName evidence="2">Predicted 5' DNA nuclease, flap endonuclease-1-like, helix-3-turn-helix (H3TH) domain</fullName>
    </submittedName>
</protein>
<accession>A0A1H6CEV9</accession>
<organism evidence="2 3">
    <name type="scientific">Bosea lathyri</name>
    <dbReference type="NCBI Taxonomy" id="1036778"/>
    <lineage>
        <taxon>Bacteria</taxon>
        <taxon>Pseudomonadati</taxon>
        <taxon>Pseudomonadota</taxon>
        <taxon>Alphaproteobacteria</taxon>
        <taxon>Hyphomicrobiales</taxon>
        <taxon>Boseaceae</taxon>
        <taxon>Bosea</taxon>
    </lineage>
</organism>